<evidence type="ECO:0000256" key="1">
    <source>
        <dbReference type="ARBA" id="ARBA00004141"/>
    </source>
</evidence>
<dbReference type="GO" id="GO:0046872">
    <property type="term" value="F:metal ion binding"/>
    <property type="evidence" value="ECO:0007669"/>
    <property type="project" value="UniProtKB-KW"/>
</dbReference>
<dbReference type="EMBL" id="CAEZYH010000005">
    <property type="protein sequence ID" value="CAB4708520.1"/>
    <property type="molecule type" value="Genomic_DNA"/>
</dbReference>
<keyword evidence="4" id="KW-0479">Metal-binding</keyword>
<dbReference type="Pfam" id="PF02628">
    <property type="entry name" value="COX15-CtaA"/>
    <property type="match status" value="2"/>
</dbReference>
<feature type="transmembrane region" description="Helical" evidence="12">
    <location>
        <begin position="130"/>
        <end position="150"/>
    </location>
</feature>
<reference evidence="13" key="1">
    <citation type="submission" date="2020-05" db="EMBL/GenBank/DDBJ databases">
        <authorList>
            <person name="Chiriac C."/>
            <person name="Salcher M."/>
            <person name="Ghai R."/>
            <person name="Kavagutti S V."/>
        </authorList>
    </citation>
    <scope>NUCLEOTIDE SEQUENCE</scope>
</reference>
<evidence type="ECO:0000313" key="14">
    <source>
        <dbReference type="EMBL" id="CAB4767231.1"/>
    </source>
</evidence>
<evidence type="ECO:0000313" key="16">
    <source>
        <dbReference type="EMBL" id="CAB4892164.1"/>
    </source>
</evidence>
<keyword evidence="10" id="KW-1015">Disulfide bond</keyword>
<dbReference type="PANTHER" id="PTHR35457:SF1">
    <property type="entry name" value="HEME A SYNTHASE"/>
    <property type="match status" value="1"/>
</dbReference>
<comment type="subcellular location">
    <subcellularLocation>
        <location evidence="1">Membrane</location>
        <topology evidence="1">Multi-pass membrane protein</topology>
    </subcellularLocation>
</comment>
<gene>
    <name evidence="13" type="ORF">UFOPK2658_00246</name>
    <name evidence="14" type="ORF">UFOPK2880_00594</name>
    <name evidence="15" type="ORF">UFOPK3304_00178</name>
    <name evidence="16" type="ORF">UFOPK3494_00441</name>
    <name evidence="17" type="ORF">UFOPK4134_00912</name>
</gene>
<dbReference type="InterPro" id="IPR003780">
    <property type="entry name" value="COX15/CtaA_fam"/>
</dbReference>
<keyword evidence="6" id="KW-0560">Oxidoreductase</keyword>
<evidence type="ECO:0000256" key="3">
    <source>
        <dbReference type="ARBA" id="ARBA00022692"/>
    </source>
</evidence>
<evidence type="ECO:0000256" key="9">
    <source>
        <dbReference type="ARBA" id="ARBA00023136"/>
    </source>
</evidence>
<accession>A0A6J6Q9W0</accession>
<dbReference type="InterPro" id="IPR050450">
    <property type="entry name" value="COX15/CtaA_HemeA_synthase"/>
</dbReference>
<evidence type="ECO:0000256" key="10">
    <source>
        <dbReference type="ARBA" id="ARBA00023157"/>
    </source>
</evidence>
<protein>
    <submittedName>
        <fullName evidence="13">Unannotated protein</fullName>
    </submittedName>
</protein>
<evidence type="ECO:0000256" key="12">
    <source>
        <dbReference type="SAM" id="Phobius"/>
    </source>
</evidence>
<evidence type="ECO:0000313" key="17">
    <source>
        <dbReference type="EMBL" id="CAB5030325.1"/>
    </source>
</evidence>
<organism evidence="13">
    <name type="scientific">freshwater metagenome</name>
    <dbReference type="NCBI Taxonomy" id="449393"/>
    <lineage>
        <taxon>unclassified sequences</taxon>
        <taxon>metagenomes</taxon>
        <taxon>ecological metagenomes</taxon>
    </lineage>
</organism>
<keyword evidence="5 12" id="KW-1133">Transmembrane helix</keyword>
<proteinExistence type="predicted"/>
<feature type="transmembrane region" description="Helical" evidence="12">
    <location>
        <begin position="171"/>
        <end position="191"/>
    </location>
</feature>
<keyword evidence="7" id="KW-0408">Iron</keyword>
<feature type="transmembrane region" description="Helical" evidence="12">
    <location>
        <begin position="103"/>
        <end position="124"/>
    </location>
</feature>
<keyword evidence="8" id="KW-0350">Heme biosynthesis</keyword>
<evidence type="ECO:0000256" key="7">
    <source>
        <dbReference type="ARBA" id="ARBA00023004"/>
    </source>
</evidence>
<feature type="transmembrane region" description="Helical" evidence="12">
    <location>
        <begin position="269"/>
        <end position="291"/>
    </location>
</feature>
<feature type="transmembrane region" description="Helical" evidence="12">
    <location>
        <begin position="72"/>
        <end position="91"/>
    </location>
</feature>
<evidence type="ECO:0000313" key="15">
    <source>
        <dbReference type="EMBL" id="CAB4856412.1"/>
    </source>
</evidence>
<dbReference type="EMBL" id="CAFBMF010000017">
    <property type="protein sequence ID" value="CAB4892164.1"/>
    <property type="molecule type" value="Genomic_DNA"/>
</dbReference>
<dbReference type="EMBL" id="CAFBPS010000060">
    <property type="protein sequence ID" value="CAB5030325.1"/>
    <property type="molecule type" value="Genomic_DNA"/>
</dbReference>
<evidence type="ECO:0000256" key="5">
    <source>
        <dbReference type="ARBA" id="ARBA00022989"/>
    </source>
</evidence>
<evidence type="ECO:0000256" key="2">
    <source>
        <dbReference type="ARBA" id="ARBA00022475"/>
    </source>
</evidence>
<evidence type="ECO:0000256" key="4">
    <source>
        <dbReference type="ARBA" id="ARBA00022723"/>
    </source>
</evidence>
<keyword evidence="3 12" id="KW-0812">Transmembrane</keyword>
<comment type="pathway">
    <text evidence="11">Porphyrin-containing compound metabolism.</text>
</comment>
<sequence length="312" mass="33766">MSSSQDARRGRQLSPARYAWVSRFALILLCVIVVSGAAVRLSGSGLGCSDWPRCNSEKFVDVSTTHGAIEQVNRLFTGLVTAIVIAAVLAARFRIPYRKDLVMLSWGLVAGVIGQIVLGGIVVLTDLHPVANQGHFILSMILVANALVLHQRATKDHKVRRLTRISALQKVIRFTVVMGSVAILTGTIVTGSGPHAGDEKARRFDLAITSVARIHGITVLIAIALLLFVAWKIKQQSVQQLFGPLEMVLVIAVLQATVGYVQYFNDIPALLVGIHVFGATVFFLSLVNLWMVSNQIAEANPEITDRNSAIVS</sequence>
<dbReference type="PANTHER" id="PTHR35457">
    <property type="entry name" value="HEME A SYNTHASE"/>
    <property type="match status" value="1"/>
</dbReference>
<feature type="transmembrane region" description="Helical" evidence="12">
    <location>
        <begin position="211"/>
        <end position="231"/>
    </location>
</feature>
<dbReference type="EMBL" id="CAEZZP010000025">
    <property type="protein sequence ID" value="CAB4767231.1"/>
    <property type="molecule type" value="Genomic_DNA"/>
</dbReference>
<feature type="transmembrane region" description="Helical" evidence="12">
    <location>
        <begin position="243"/>
        <end position="263"/>
    </location>
</feature>
<dbReference type="GO" id="GO:0016020">
    <property type="term" value="C:membrane"/>
    <property type="evidence" value="ECO:0007669"/>
    <property type="project" value="UniProtKB-SubCell"/>
</dbReference>
<name>A0A6J6Q9W0_9ZZZZ</name>
<dbReference type="GO" id="GO:0016491">
    <property type="term" value="F:oxidoreductase activity"/>
    <property type="evidence" value="ECO:0007669"/>
    <property type="project" value="UniProtKB-KW"/>
</dbReference>
<keyword evidence="2" id="KW-1003">Cell membrane</keyword>
<dbReference type="EMBL" id="CAFBLJ010000005">
    <property type="protein sequence ID" value="CAB4856412.1"/>
    <property type="molecule type" value="Genomic_DNA"/>
</dbReference>
<evidence type="ECO:0000256" key="8">
    <source>
        <dbReference type="ARBA" id="ARBA00023133"/>
    </source>
</evidence>
<evidence type="ECO:0000313" key="13">
    <source>
        <dbReference type="EMBL" id="CAB4708520.1"/>
    </source>
</evidence>
<evidence type="ECO:0000256" key="6">
    <source>
        <dbReference type="ARBA" id="ARBA00023002"/>
    </source>
</evidence>
<keyword evidence="9 12" id="KW-0472">Membrane</keyword>
<evidence type="ECO:0000256" key="11">
    <source>
        <dbReference type="ARBA" id="ARBA00023444"/>
    </source>
</evidence>
<dbReference type="AlphaFoldDB" id="A0A6J6Q9W0"/>
<dbReference type="GO" id="GO:0006784">
    <property type="term" value="P:heme A biosynthetic process"/>
    <property type="evidence" value="ECO:0007669"/>
    <property type="project" value="InterPro"/>
</dbReference>
<feature type="transmembrane region" description="Helical" evidence="12">
    <location>
        <begin position="20"/>
        <end position="41"/>
    </location>
</feature>